<evidence type="ECO:0000256" key="8">
    <source>
        <dbReference type="ARBA" id="ARBA00023018"/>
    </source>
</evidence>
<sequence>MVGTGDGPRLVLEPPSVVRFSSESGTVLQCSAQGRPTPSITWVLADGSPAHAVPGLREFRADGSMVLRPFQSLQFRSEVHSATYRCVAANELGRIKSRLVHVRGVVPQSFAATVQDVYAVRGNAAVLRCNLPAAVKDYVTVTAWLRTDGLAVATAGNIGQRGTPSRYVMLPTGELILREVTASEAFHSYRCQVHDSLTGQSQISGNAGKVVVTEPLGTLAPRMIESLRSVQVELGERAVLPCIAQGHPSPRYMWLRAAGSALTASTDAREGEILGVVKPSERVSLLSGGIVLLFHVARAEDAGRYLCVANNSAGQDKAYTDLVINEPLSASVEPTSQLVDAGRSANLTCRVAGRPVEGVLWTHDGVVLFPSGPTSSSGPSSGETGSGDTPTASGSSRVTLLSRDVLRIAPLERRDSGMYQCIAFNRQDSAQGTAELVVREDAPVLEHAFAELDVLPGSSVSLKCSASGNPLPQVTWTLDGDIVPEHYHVRIGDYVSSERLVHTYVNLTGVRVEDGGLYACVARNSAGQASHSARLVVPGKPVARRPSANVTALAGRTMLLQCPVAGHPIHSIAWQKDGRWLPQNHRQRSFPNGTLVVTQVQRSQDSGWYECTARDPQGNSARGQLAVRVMTPPVVSPFNFPDDLTEGKRAGAACIVSDGDPPISIGWLKDGRPLDERTLGATVARTNDYTSFLSIAAVRQLLHRGLYTCIARNPAASANYTAPMLVRVGPRWRHEPADKEAVLGRSVMFDCQAHGFPAPVVRWKKERLSEDGVRQFTTIISSSRLRVLENGSLVINEVDLPDAGRYLCQTQNGVGSGISTVVKLGVHVAAHFERKFRAVTVRRGEPTRLECRAQGEPPIRLSWSRDGRDFSPSMDPRYVVEESSGEGWSQSMLRISNTERRDSTALGCHAENTFGRDDAIFQLIVQEPPGKPQGLEVTQTTSRTVAIAWLAPYSGNSPVIKYLLEHKTPSGSWEHDTHASSEDSSRLSYLVTGLRPATRYEFRIRAGNALGLSDHSDSLIVTTDQEAPSGTPQDIKVTPTGSRSLHVTWKPPPEEQTHGSVQGYYVGYRIRGSGQPYSYKTLQSGPSQQECHLRELRVRTRYGVVVQAFNAKGAGPASEEVAAQTLDFDPPGAPRLKLVSSTSSSIHLSWDAAKDQPMDGCLLFYKAEPGPETRTPAPRGTASDWSSVQAEPDKRTHAFRGLGCGRTYAFYVVAFNAAGRGPRSNVVLAKTDGSVPVAPAVGDFIAANVSWATFRLSAWRSGGCPITFFTVLYKRQSSPGDWKPAATNLDAEHALSLQQQLTIDDLEPGTWYQLLVTAQNEAGATEAEYVFATLTPQGGTVPPPHWTQVIESQRRRIHVIVPVVCAVVVTLLVTVVVGCTVSRRRLAALRRRRLRKHSGFVCRFFLKL</sequence>
<gene>
    <name evidence="17" type="ORF">V5799_029021</name>
</gene>
<protein>
    <recommendedName>
        <fullName evidence="19">Down syndrome cell adhesion molecule-like protein Dscam2</fullName>
    </recommendedName>
</protein>
<feature type="domain" description="Ig-like" evidence="15">
    <location>
        <begin position="8"/>
        <end position="101"/>
    </location>
</feature>
<dbReference type="FunFam" id="2.60.40.10:FF:000333">
    <property type="entry name" value="Down syndrome cell adhesion molecule"/>
    <property type="match status" value="1"/>
</dbReference>
<dbReference type="FunFam" id="2.60.40.10:FF:000017">
    <property type="entry name" value="Down syndrome cell adhesion molecule b"/>
    <property type="match status" value="1"/>
</dbReference>
<dbReference type="PANTHER" id="PTHR10075:SF100">
    <property type="entry name" value="FASCICLIN-2"/>
    <property type="match status" value="1"/>
</dbReference>
<dbReference type="Pfam" id="PF07679">
    <property type="entry name" value="I-set"/>
    <property type="match status" value="4"/>
</dbReference>
<dbReference type="FunFam" id="2.60.40.10:FF:000719">
    <property type="entry name" value="nephrin isoform X1"/>
    <property type="match status" value="1"/>
</dbReference>
<feature type="domain" description="Ig-like" evidence="15">
    <location>
        <begin position="327"/>
        <end position="437"/>
    </location>
</feature>
<comment type="subcellular location">
    <subcellularLocation>
        <location evidence="1">Membrane</location>
        <topology evidence="1">Single-pass type I membrane protein</topology>
    </subcellularLocation>
    <subcellularLocation>
        <location evidence="12">Synapse</location>
    </subcellularLocation>
</comment>
<evidence type="ECO:0000256" key="3">
    <source>
        <dbReference type="ARBA" id="ARBA00022729"/>
    </source>
</evidence>
<dbReference type="FunFam" id="2.60.40.10:FF:000028">
    <property type="entry name" value="Neuronal cell adhesion molecule"/>
    <property type="match status" value="1"/>
</dbReference>
<dbReference type="InterPro" id="IPR013106">
    <property type="entry name" value="Ig_V-set"/>
</dbReference>
<keyword evidence="9 14" id="KW-0472">Membrane</keyword>
<evidence type="ECO:0000256" key="1">
    <source>
        <dbReference type="ARBA" id="ARBA00004479"/>
    </source>
</evidence>
<dbReference type="Pfam" id="PF13927">
    <property type="entry name" value="Ig_3"/>
    <property type="match status" value="3"/>
</dbReference>
<name>A0AAQ4ES65_AMBAM</name>
<dbReference type="EMBL" id="JARKHS020011620">
    <property type="protein sequence ID" value="KAK8777634.1"/>
    <property type="molecule type" value="Genomic_DNA"/>
</dbReference>
<evidence type="ECO:0000256" key="2">
    <source>
        <dbReference type="ARBA" id="ARBA00022692"/>
    </source>
</evidence>
<dbReference type="PROSITE" id="PS50853">
    <property type="entry name" value="FN3"/>
    <property type="match status" value="4"/>
</dbReference>
<dbReference type="FunFam" id="2.60.40.10:FF:001035">
    <property type="entry name" value="Down syndrome cell adhesion molecule-like protein Dscam2"/>
    <property type="match status" value="1"/>
</dbReference>
<dbReference type="GO" id="GO:0070593">
    <property type="term" value="P:dendrite self-avoidance"/>
    <property type="evidence" value="ECO:0007669"/>
    <property type="project" value="TreeGrafter"/>
</dbReference>
<keyword evidence="6" id="KW-0524">Neurogenesis</keyword>
<dbReference type="GO" id="GO:0045202">
    <property type="term" value="C:synapse"/>
    <property type="evidence" value="ECO:0007669"/>
    <property type="project" value="UniProtKB-SubCell"/>
</dbReference>
<dbReference type="SUPFAM" id="SSF49265">
    <property type="entry name" value="Fibronectin type III"/>
    <property type="match status" value="2"/>
</dbReference>
<dbReference type="SUPFAM" id="SSF48726">
    <property type="entry name" value="Immunoglobulin"/>
    <property type="match status" value="9"/>
</dbReference>
<accession>A0AAQ4ES65</accession>
<dbReference type="InterPro" id="IPR013098">
    <property type="entry name" value="Ig_I-set"/>
</dbReference>
<feature type="domain" description="Ig-like" evidence="15">
    <location>
        <begin position="633"/>
        <end position="721"/>
    </location>
</feature>
<dbReference type="Pfam" id="PF25059">
    <property type="entry name" value="FN3_DSCAM-DSCAML_C"/>
    <property type="match status" value="1"/>
</dbReference>
<dbReference type="SMART" id="SM00060">
    <property type="entry name" value="FN3"/>
    <property type="match status" value="4"/>
</dbReference>
<feature type="domain" description="Ig-like" evidence="15">
    <location>
        <begin position="443"/>
        <end position="536"/>
    </location>
</feature>
<comment type="caution">
    <text evidence="17">The sequence shown here is derived from an EMBL/GenBank/DDBJ whole genome shotgun (WGS) entry which is preliminary data.</text>
</comment>
<dbReference type="GO" id="GO:0098632">
    <property type="term" value="F:cell-cell adhesion mediator activity"/>
    <property type="evidence" value="ECO:0007669"/>
    <property type="project" value="TreeGrafter"/>
</dbReference>
<dbReference type="InterPro" id="IPR013783">
    <property type="entry name" value="Ig-like_fold"/>
</dbReference>
<feature type="domain" description="Ig-like" evidence="15">
    <location>
        <begin position="107"/>
        <end position="204"/>
    </location>
</feature>
<evidence type="ECO:0000256" key="13">
    <source>
        <dbReference type="SAM" id="MobiDB-lite"/>
    </source>
</evidence>
<dbReference type="InterPro" id="IPR007110">
    <property type="entry name" value="Ig-like_dom"/>
</dbReference>
<dbReference type="GO" id="GO:0007156">
    <property type="term" value="P:homophilic cell adhesion via plasma membrane adhesion molecules"/>
    <property type="evidence" value="ECO:0007669"/>
    <property type="project" value="TreeGrafter"/>
</dbReference>
<keyword evidence="18" id="KW-1185">Reference proteome</keyword>
<keyword evidence="4" id="KW-0677">Repeat</keyword>
<dbReference type="Proteomes" id="UP001321473">
    <property type="component" value="Unassembled WGS sequence"/>
</dbReference>
<evidence type="ECO:0008006" key="19">
    <source>
        <dbReference type="Google" id="ProtNLM"/>
    </source>
</evidence>
<dbReference type="GO" id="GO:0005886">
    <property type="term" value="C:plasma membrane"/>
    <property type="evidence" value="ECO:0007669"/>
    <property type="project" value="TreeGrafter"/>
</dbReference>
<evidence type="ECO:0000256" key="4">
    <source>
        <dbReference type="ARBA" id="ARBA00022737"/>
    </source>
</evidence>
<reference evidence="17 18" key="1">
    <citation type="journal article" date="2023" name="Arcadia Sci">
        <title>De novo assembly of a long-read Amblyomma americanum tick genome.</title>
        <authorList>
            <person name="Chou S."/>
            <person name="Poskanzer K.E."/>
            <person name="Rollins M."/>
            <person name="Thuy-Boun P.S."/>
        </authorList>
    </citation>
    <scope>NUCLEOTIDE SEQUENCE [LARGE SCALE GENOMIC DNA]</scope>
    <source>
        <strain evidence="17">F_SG_1</strain>
        <tissue evidence="17">Salivary glands</tissue>
    </source>
</reference>
<dbReference type="InterPro" id="IPR036116">
    <property type="entry name" value="FN3_sf"/>
</dbReference>
<dbReference type="SMART" id="SM00406">
    <property type="entry name" value="IGv"/>
    <property type="match status" value="4"/>
</dbReference>
<keyword evidence="10" id="KW-1015">Disulfide bond</keyword>
<dbReference type="InterPro" id="IPR003961">
    <property type="entry name" value="FN3_dom"/>
</dbReference>
<feature type="domain" description="Fibronectin type-III" evidence="16">
    <location>
        <begin position="1031"/>
        <end position="1128"/>
    </location>
</feature>
<dbReference type="InterPro" id="IPR036179">
    <property type="entry name" value="Ig-like_dom_sf"/>
</dbReference>
<feature type="transmembrane region" description="Helical" evidence="14">
    <location>
        <begin position="1359"/>
        <end position="1382"/>
    </location>
</feature>
<feature type="domain" description="Fibronectin type-III" evidence="16">
    <location>
        <begin position="928"/>
        <end position="1026"/>
    </location>
</feature>
<dbReference type="Pfam" id="PF00041">
    <property type="entry name" value="fn3"/>
    <property type="match status" value="3"/>
</dbReference>
<dbReference type="CDD" id="cd20958">
    <property type="entry name" value="IgI_5_Dscam"/>
    <property type="match status" value="1"/>
</dbReference>
<evidence type="ECO:0000256" key="14">
    <source>
        <dbReference type="SAM" id="Phobius"/>
    </source>
</evidence>
<feature type="domain" description="Ig-like" evidence="15">
    <location>
        <begin position="221"/>
        <end position="320"/>
    </location>
</feature>
<dbReference type="SMART" id="SM00408">
    <property type="entry name" value="IGc2"/>
    <property type="match status" value="8"/>
</dbReference>
<keyword evidence="7 14" id="KW-1133">Transmembrane helix</keyword>
<feature type="domain" description="Fibronectin type-III" evidence="16">
    <location>
        <begin position="1130"/>
        <end position="1234"/>
    </location>
</feature>
<feature type="domain" description="Ig-like" evidence="15">
    <location>
        <begin position="730"/>
        <end position="825"/>
    </location>
</feature>
<evidence type="ECO:0000256" key="6">
    <source>
        <dbReference type="ARBA" id="ARBA00022902"/>
    </source>
</evidence>
<dbReference type="CDD" id="cd20956">
    <property type="entry name" value="IgI_4_Dscam"/>
    <property type="match status" value="1"/>
</dbReference>
<dbReference type="InterPro" id="IPR003598">
    <property type="entry name" value="Ig_sub2"/>
</dbReference>
<dbReference type="PANTHER" id="PTHR10075">
    <property type="entry name" value="BASIGIN RELATED"/>
    <property type="match status" value="1"/>
</dbReference>
<evidence type="ECO:0000313" key="18">
    <source>
        <dbReference type="Proteomes" id="UP001321473"/>
    </source>
</evidence>
<feature type="non-terminal residue" evidence="17">
    <location>
        <position position="1408"/>
    </location>
</feature>
<evidence type="ECO:0000256" key="5">
    <source>
        <dbReference type="ARBA" id="ARBA00022889"/>
    </source>
</evidence>
<dbReference type="CDD" id="cd00063">
    <property type="entry name" value="FN3"/>
    <property type="match status" value="4"/>
</dbReference>
<dbReference type="FunFam" id="2.60.40.10:FF:000104">
    <property type="entry name" value="Down syndrome cell adhesion molecule b"/>
    <property type="match status" value="1"/>
</dbReference>
<evidence type="ECO:0000256" key="9">
    <source>
        <dbReference type="ARBA" id="ARBA00023136"/>
    </source>
</evidence>
<dbReference type="GO" id="GO:0007411">
    <property type="term" value="P:axon guidance"/>
    <property type="evidence" value="ECO:0007669"/>
    <property type="project" value="TreeGrafter"/>
</dbReference>
<keyword evidence="2 14" id="KW-0812">Transmembrane</keyword>
<evidence type="ECO:0000256" key="7">
    <source>
        <dbReference type="ARBA" id="ARBA00022989"/>
    </source>
</evidence>
<organism evidence="17 18">
    <name type="scientific">Amblyomma americanum</name>
    <name type="common">Lone star tick</name>
    <dbReference type="NCBI Taxonomy" id="6943"/>
    <lineage>
        <taxon>Eukaryota</taxon>
        <taxon>Metazoa</taxon>
        <taxon>Ecdysozoa</taxon>
        <taxon>Arthropoda</taxon>
        <taxon>Chelicerata</taxon>
        <taxon>Arachnida</taxon>
        <taxon>Acari</taxon>
        <taxon>Parasitiformes</taxon>
        <taxon>Ixodida</taxon>
        <taxon>Ixodoidea</taxon>
        <taxon>Ixodidae</taxon>
        <taxon>Amblyomminae</taxon>
        <taxon>Amblyomma</taxon>
    </lineage>
</organism>
<evidence type="ECO:0000259" key="16">
    <source>
        <dbReference type="PROSITE" id="PS50853"/>
    </source>
</evidence>
<feature type="region of interest" description="Disordered" evidence="13">
    <location>
        <begin position="371"/>
        <end position="396"/>
    </location>
</feature>
<keyword evidence="11" id="KW-0393">Immunoglobulin domain</keyword>
<evidence type="ECO:0000256" key="12">
    <source>
        <dbReference type="ARBA" id="ARBA00034103"/>
    </source>
</evidence>
<dbReference type="InterPro" id="IPR056754">
    <property type="entry name" value="DSCAM/DSCAML_C"/>
</dbReference>
<evidence type="ECO:0000256" key="11">
    <source>
        <dbReference type="ARBA" id="ARBA00023319"/>
    </source>
</evidence>
<keyword evidence="3" id="KW-0732">Signal</keyword>
<keyword evidence="8" id="KW-0770">Synapse</keyword>
<dbReference type="SMART" id="SM00409">
    <property type="entry name" value="IG"/>
    <property type="match status" value="9"/>
</dbReference>
<feature type="compositionally biased region" description="Low complexity" evidence="13">
    <location>
        <begin position="371"/>
        <end position="391"/>
    </location>
</feature>
<dbReference type="GO" id="GO:0030424">
    <property type="term" value="C:axon"/>
    <property type="evidence" value="ECO:0007669"/>
    <property type="project" value="TreeGrafter"/>
</dbReference>
<evidence type="ECO:0000259" key="15">
    <source>
        <dbReference type="PROSITE" id="PS50835"/>
    </source>
</evidence>
<dbReference type="InterPro" id="IPR003599">
    <property type="entry name" value="Ig_sub"/>
</dbReference>
<feature type="domain" description="Fibronectin type-III" evidence="16">
    <location>
        <begin position="1235"/>
        <end position="1338"/>
    </location>
</feature>
<feature type="domain" description="Ig-like" evidence="15">
    <location>
        <begin position="541"/>
        <end position="628"/>
    </location>
</feature>
<evidence type="ECO:0000256" key="10">
    <source>
        <dbReference type="ARBA" id="ARBA00023157"/>
    </source>
</evidence>
<proteinExistence type="predicted"/>
<evidence type="ECO:0000313" key="17">
    <source>
        <dbReference type="EMBL" id="KAK8777634.1"/>
    </source>
</evidence>
<dbReference type="PROSITE" id="PS50835">
    <property type="entry name" value="IG_LIKE"/>
    <property type="match status" value="9"/>
</dbReference>
<dbReference type="Gene3D" id="2.60.40.10">
    <property type="entry name" value="Immunoglobulins"/>
    <property type="match status" value="13"/>
</dbReference>
<feature type="domain" description="Ig-like" evidence="15">
    <location>
        <begin position="841"/>
        <end position="926"/>
    </location>
</feature>
<keyword evidence="5" id="KW-0130">Cell adhesion</keyword>